<dbReference type="EMBL" id="JAHLQF010000004">
    <property type="protein sequence ID" value="MBU5485990.1"/>
    <property type="molecule type" value="Genomic_DNA"/>
</dbReference>
<protein>
    <submittedName>
        <fullName evidence="2">Uncharacterized protein</fullName>
    </submittedName>
</protein>
<evidence type="ECO:0000313" key="3">
    <source>
        <dbReference type="Proteomes" id="UP000726170"/>
    </source>
</evidence>
<comment type="caution">
    <text evidence="2">The sequence shown here is derived from an EMBL/GenBank/DDBJ whole genome shotgun (WGS) entry which is preliminary data.</text>
</comment>
<accession>A0ABS6ELU8</accession>
<sequence length="566" mass="66915">MSELNMGKVNSGYLDIYRAYKICESDDSSKYIEKVKKMRCVISDYEVEDKNVIYFLKKDFEREIDNGVNEISRRIENDIKNFENIRISDKEIAATKENQDKIELQDILINIYEKDKNLQIQISSNYKNFLYDNLMNMCNVMEHNTIYLGKPIRLFTETHLCQPIYIKYNNTFKIVNVKIIFYSCGTIIIQYSIPIDGYEFFHLINSPEERIILFDKIYIPEYIEDNNSSYNYINKNYKNFNEAILAYDTYILKELKKLDSQLTFFKNYTLIDYDDIPPNFNAANGNLKKKTFWILNHPFGYFNDQENNIYKDFWEEEGFNANKYLRIFCSSTGRTALLFSSDVFDIPINKNDKIKMTTEQLYKAAMTYISASLENVIIQKSYYTEFIIRELDINEPLKKIRERKAKIIEITDLSFFISYGGYGSVKRLQEYLNSKLIDFLPKELLEKRLASYEEIINLKQSNLSNKYNSFMAFIAMLVPIVFGLNPINDMLSIVESKFGLLKDLQLNQYSIHIWILLIIIVLISIIFLYIESIKRFSINATKTITYIIKNIISIKDMDETKIDKKH</sequence>
<evidence type="ECO:0000256" key="1">
    <source>
        <dbReference type="SAM" id="Phobius"/>
    </source>
</evidence>
<evidence type="ECO:0000313" key="2">
    <source>
        <dbReference type="EMBL" id="MBU5485990.1"/>
    </source>
</evidence>
<keyword evidence="3" id="KW-1185">Reference proteome</keyword>
<dbReference type="RefSeq" id="WP_216440584.1">
    <property type="nucleotide sequence ID" value="NZ_JAHLQF010000004.1"/>
</dbReference>
<gene>
    <name evidence="2" type="ORF">KQI86_16840</name>
</gene>
<keyword evidence="1" id="KW-0472">Membrane</keyword>
<reference evidence="2 3" key="1">
    <citation type="submission" date="2021-06" db="EMBL/GenBank/DDBJ databases">
        <authorList>
            <person name="Sun Q."/>
            <person name="Li D."/>
        </authorList>
    </citation>
    <scope>NUCLEOTIDE SEQUENCE [LARGE SCALE GENOMIC DNA]</scope>
    <source>
        <strain evidence="2 3">MSJ-11</strain>
    </source>
</reference>
<dbReference type="Proteomes" id="UP000726170">
    <property type="component" value="Unassembled WGS sequence"/>
</dbReference>
<keyword evidence="1" id="KW-1133">Transmembrane helix</keyword>
<organism evidence="2 3">
    <name type="scientific">Clostridium mobile</name>
    <dbReference type="NCBI Taxonomy" id="2841512"/>
    <lineage>
        <taxon>Bacteria</taxon>
        <taxon>Bacillati</taxon>
        <taxon>Bacillota</taxon>
        <taxon>Clostridia</taxon>
        <taxon>Eubacteriales</taxon>
        <taxon>Clostridiaceae</taxon>
        <taxon>Clostridium</taxon>
    </lineage>
</organism>
<feature type="transmembrane region" description="Helical" evidence="1">
    <location>
        <begin position="511"/>
        <end position="530"/>
    </location>
</feature>
<feature type="transmembrane region" description="Helical" evidence="1">
    <location>
        <begin position="467"/>
        <end position="487"/>
    </location>
</feature>
<name>A0ABS6ELU8_9CLOT</name>
<proteinExistence type="predicted"/>
<keyword evidence="1" id="KW-0812">Transmembrane</keyword>